<evidence type="ECO:0000313" key="6">
    <source>
        <dbReference type="Proteomes" id="UP001153365"/>
    </source>
</evidence>
<dbReference type="Pfam" id="PF12928">
    <property type="entry name" value="tRNA_int_end_N2"/>
    <property type="match status" value="1"/>
</dbReference>
<dbReference type="InterPro" id="IPR024337">
    <property type="entry name" value="tRNA_splic_suSen54"/>
</dbReference>
<evidence type="ECO:0000256" key="1">
    <source>
        <dbReference type="ARBA" id="ARBA00005736"/>
    </source>
</evidence>
<evidence type="ECO:0000313" key="5">
    <source>
        <dbReference type="EMBL" id="CAH7681755.1"/>
    </source>
</evidence>
<dbReference type="GO" id="GO:0000214">
    <property type="term" value="C:tRNA-intron endonuclease complex"/>
    <property type="evidence" value="ECO:0007669"/>
    <property type="project" value="TreeGrafter"/>
</dbReference>
<name>A0AAV0B668_PHAPC</name>
<sequence length="593" mass="68339">MIGIDEDEVLINREEDEDEEDETPDWRTLSKLSSKFQRDDQFDDPSSSIQQRQPQAFIPKRGEKDFEPIEGQSIDQNRALDESRRSLFTALSIGFRGHSSKDHVRCIWSKKENCGETSKELRQREINGIVNGKRSSSSSTIGLGYVDGVPRGVMFSSIGIWNRIKQRLELMPEELLYLIERGKVQCWSEEDRSLDRGSMPMSVQWAWDEMIGSDGLTLERYQVYAYLKRLGYTVLRRENVTRLWNYNFSSSRSKTSRPKDYSGLLNIRNFLFLSFFSKALRAVFFDRISKIFQNIKNLFLRISRTDSGQAAGVRKIRDLDDSKSLSWPGIWFDYESAFRNLRIIPSGVKVKLPGAIKVLKCNNENYEEKINEENDNDDDRSDGFEVFYYVYKPNNRFPKTKPPLPDFEVCVVDVEKMDSLPTVKVLEGLFDSCILRSSSSRKTLNHNLFTTNDRSDLLKGPPDSWENKIESNNKAQKLSNNGKDQRAINSSRREETGNKKDEVIKDNCFLNSFFLSFNFLNIGNSELGKRFPINKTRRPGKLPGMIRKNVFSSIKNGERDVLISIVDHGLISFMKFTETDFGVNPLVGTKSLI</sequence>
<protein>
    <submittedName>
        <fullName evidence="5">Expressed protein</fullName>
    </submittedName>
</protein>
<dbReference type="GO" id="GO:0000379">
    <property type="term" value="P:tRNA-type intron splice site recognition and cleavage"/>
    <property type="evidence" value="ECO:0007669"/>
    <property type="project" value="TreeGrafter"/>
</dbReference>
<gene>
    <name evidence="5" type="ORF">PPACK8108_LOCUS14410</name>
</gene>
<dbReference type="PANTHER" id="PTHR21027">
    <property type="entry name" value="TRNA-SPLICING ENDONUCLEASE SUBUNIT SEN54"/>
    <property type="match status" value="1"/>
</dbReference>
<evidence type="ECO:0000259" key="4">
    <source>
        <dbReference type="Pfam" id="PF12928"/>
    </source>
</evidence>
<feature type="region of interest" description="Disordered" evidence="3">
    <location>
        <begin position="1"/>
        <end position="70"/>
    </location>
</feature>
<feature type="compositionally biased region" description="Basic and acidic residues" evidence="3">
    <location>
        <begin position="483"/>
        <end position="499"/>
    </location>
</feature>
<accession>A0AAV0B668</accession>
<feature type="domain" description="tRNA-splicing endonuclease subunit Sen54 N-terminal" evidence="4">
    <location>
        <begin position="88"/>
        <end position="187"/>
    </location>
</feature>
<feature type="compositionally biased region" description="Polar residues" evidence="3">
    <location>
        <begin position="472"/>
        <end position="482"/>
    </location>
</feature>
<dbReference type="PANTHER" id="PTHR21027:SF1">
    <property type="entry name" value="TRNA-SPLICING ENDONUCLEASE SUBUNIT SEN54"/>
    <property type="match status" value="1"/>
</dbReference>
<feature type="region of interest" description="Disordered" evidence="3">
    <location>
        <begin position="452"/>
        <end position="499"/>
    </location>
</feature>
<reference evidence="5" key="1">
    <citation type="submission" date="2022-06" db="EMBL/GenBank/DDBJ databases">
        <authorList>
            <consortium name="SYNGENTA / RWTH Aachen University"/>
        </authorList>
    </citation>
    <scope>NUCLEOTIDE SEQUENCE</scope>
</reference>
<dbReference type="EMBL" id="CALTRL010003700">
    <property type="protein sequence ID" value="CAH7681755.1"/>
    <property type="molecule type" value="Genomic_DNA"/>
</dbReference>
<evidence type="ECO:0000256" key="2">
    <source>
        <dbReference type="ARBA" id="ARBA00022694"/>
    </source>
</evidence>
<keyword evidence="6" id="KW-1185">Reference proteome</keyword>
<comment type="caution">
    <text evidence="5">The sequence shown here is derived from an EMBL/GenBank/DDBJ whole genome shotgun (WGS) entry which is preliminary data.</text>
</comment>
<evidence type="ECO:0000256" key="3">
    <source>
        <dbReference type="SAM" id="MobiDB-lite"/>
    </source>
</evidence>
<dbReference type="Proteomes" id="UP001153365">
    <property type="component" value="Unassembled WGS sequence"/>
</dbReference>
<dbReference type="InterPro" id="IPR024336">
    <property type="entry name" value="tRNA_splic_suSen54_N"/>
</dbReference>
<dbReference type="AlphaFoldDB" id="A0AAV0B668"/>
<keyword evidence="2" id="KW-0819">tRNA processing</keyword>
<organism evidence="5 6">
    <name type="scientific">Phakopsora pachyrhizi</name>
    <name type="common">Asian soybean rust disease fungus</name>
    <dbReference type="NCBI Taxonomy" id="170000"/>
    <lineage>
        <taxon>Eukaryota</taxon>
        <taxon>Fungi</taxon>
        <taxon>Dikarya</taxon>
        <taxon>Basidiomycota</taxon>
        <taxon>Pucciniomycotina</taxon>
        <taxon>Pucciniomycetes</taxon>
        <taxon>Pucciniales</taxon>
        <taxon>Phakopsoraceae</taxon>
        <taxon>Phakopsora</taxon>
    </lineage>
</organism>
<feature type="compositionally biased region" description="Acidic residues" evidence="3">
    <location>
        <begin position="1"/>
        <end position="23"/>
    </location>
</feature>
<comment type="similarity">
    <text evidence="1">Belongs to the SEN54 family.</text>
</comment>
<feature type="compositionally biased region" description="Polar residues" evidence="3">
    <location>
        <begin position="44"/>
        <end position="54"/>
    </location>
</feature>
<proteinExistence type="inferred from homology"/>